<dbReference type="eggNOG" id="arCOG03199">
    <property type="taxonomic scope" value="Archaea"/>
</dbReference>
<dbReference type="GeneID" id="10492350"/>
<feature type="transmembrane region" description="Helical" evidence="7">
    <location>
        <begin position="216"/>
        <end position="247"/>
    </location>
</feature>
<evidence type="ECO:0000256" key="5">
    <source>
        <dbReference type="ARBA" id="ARBA00022989"/>
    </source>
</evidence>
<sequence length="320" mass="34581">MLELLIPILITVLVTLITTRWTINASKEKGFVGVDVNKLEKPKVPILGGIGILAGFVGGNFALIVIDQKFTGIITAVLVSSLIIGFIGMLDDVFNLKQSLRAVTPVFASVPLAIYSVGHSTISIPFIGPVNFGLLYYILIIPAALTITSNAFNMLEGLNGLGVGMGIIMALTLTLLGLRGKGVTFVSGEMALILAVSLLTFLYFNKYPAKIFLGNIGTYLIGSAIGAIGISGYFLTALAFLFIPYVIEFILKARTKFKGVSFGNVNEDGTLSWTEYPNSITHVIMKMGRFKEYQIVAIIWGIEIIMAILAFIFQITVIKL</sequence>
<dbReference type="HOGENOM" id="CLU_023982_4_0_2"/>
<dbReference type="GO" id="GO:0071555">
    <property type="term" value="P:cell wall organization"/>
    <property type="evidence" value="ECO:0007669"/>
    <property type="project" value="TreeGrafter"/>
</dbReference>
<dbReference type="GO" id="GO:0005886">
    <property type="term" value="C:plasma membrane"/>
    <property type="evidence" value="ECO:0007669"/>
    <property type="project" value="UniProtKB-SubCell"/>
</dbReference>
<accession>F4FYE5</accession>
<dbReference type="CDD" id="cd06856">
    <property type="entry name" value="GT_GPT_archaea"/>
    <property type="match status" value="1"/>
</dbReference>
<dbReference type="Proteomes" id="UP000007812">
    <property type="component" value="Chromosome"/>
</dbReference>
<dbReference type="InterPro" id="IPR000715">
    <property type="entry name" value="Glycosyl_transferase_4"/>
</dbReference>
<dbReference type="Pfam" id="PF00953">
    <property type="entry name" value="Glycos_transf_4"/>
    <property type="match status" value="1"/>
</dbReference>
<feature type="transmembrane region" description="Helical" evidence="7">
    <location>
        <begin position="73"/>
        <end position="90"/>
    </location>
</feature>
<evidence type="ECO:0000313" key="8">
    <source>
        <dbReference type="EMBL" id="AEB94264.1"/>
    </source>
</evidence>
<dbReference type="OrthoDB" id="34534at2157"/>
<evidence type="ECO:0000256" key="4">
    <source>
        <dbReference type="ARBA" id="ARBA00022692"/>
    </source>
</evidence>
<keyword evidence="9" id="KW-1185">Reference proteome</keyword>
<evidence type="ECO:0000256" key="3">
    <source>
        <dbReference type="ARBA" id="ARBA00022679"/>
    </source>
</evidence>
<keyword evidence="5 7" id="KW-1133">Transmembrane helix</keyword>
<keyword evidence="6 7" id="KW-0472">Membrane</keyword>
<name>F4FYE5_METCR</name>
<organism evidence="8 9">
    <name type="scientific">Metallosphaera cuprina (strain Ar-4)</name>
    <dbReference type="NCBI Taxonomy" id="1006006"/>
    <lineage>
        <taxon>Archaea</taxon>
        <taxon>Thermoproteota</taxon>
        <taxon>Thermoprotei</taxon>
        <taxon>Sulfolobales</taxon>
        <taxon>Sulfolobaceae</taxon>
        <taxon>Metallosphaera</taxon>
    </lineage>
</organism>
<reference evidence="8 9" key="1">
    <citation type="journal article" date="2011" name="J. Bacteriol.">
        <title>Complete genome sequence of Metallosphaera cuprina, a metal sulfide-oxidizing archaeon from a hot spring.</title>
        <authorList>
            <person name="Liu L.J."/>
            <person name="You X.Y."/>
            <person name="Zheng H."/>
            <person name="Wang S."/>
            <person name="Jiang C.Y."/>
            <person name="Liu S.J."/>
        </authorList>
    </citation>
    <scope>NUCLEOTIDE SEQUENCE [LARGE SCALE GENOMIC DNA]</scope>
    <source>
        <strain evidence="8 9">Ar-4</strain>
    </source>
</reference>
<gene>
    <name evidence="8" type="ordered locus">Mcup_0155</name>
</gene>
<evidence type="ECO:0000256" key="2">
    <source>
        <dbReference type="ARBA" id="ARBA00022475"/>
    </source>
</evidence>
<feature type="transmembrane region" description="Helical" evidence="7">
    <location>
        <begin position="102"/>
        <end position="122"/>
    </location>
</feature>
<keyword evidence="2" id="KW-1003">Cell membrane</keyword>
<dbReference type="STRING" id="1006006.Mcup_0155"/>
<feature type="transmembrane region" description="Helical" evidence="7">
    <location>
        <begin position="185"/>
        <end position="204"/>
    </location>
</feature>
<feature type="transmembrane region" description="Helical" evidence="7">
    <location>
        <begin position="134"/>
        <end position="152"/>
    </location>
</feature>
<evidence type="ECO:0000256" key="6">
    <source>
        <dbReference type="ARBA" id="ARBA00023136"/>
    </source>
</evidence>
<keyword evidence="3 8" id="KW-0808">Transferase</keyword>
<evidence type="ECO:0000256" key="1">
    <source>
        <dbReference type="ARBA" id="ARBA00004651"/>
    </source>
</evidence>
<feature type="transmembrane region" description="Helical" evidence="7">
    <location>
        <begin position="295"/>
        <end position="318"/>
    </location>
</feature>
<dbReference type="GO" id="GO:0044038">
    <property type="term" value="P:cell wall macromolecule biosynthetic process"/>
    <property type="evidence" value="ECO:0007669"/>
    <property type="project" value="TreeGrafter"/>
</dbReference>
<protein>
    <submittedName>
        <fullName evidence="8">Glycosyl transferase family protein</fullName>
    </submittedName>
</protein>
<feature type="transmembrane region" description="Helical" evidence="7">
    <location>
        <begin position="46"/>
        <end position="66"/>
    </location>
</feature>
<dbReference type="RefSeq" id="WP_013736764.1">
    <property type="nucleotide sequence ID" value="NC_015435.1"/>
</dbReference>
<keyword evidence="4 7" id="KW-0812">Transmembrane</keyword>
<dbReference type="PATRIC" id="fig|1006006.8.peg.156"/>
<dbReference type="AlphaFoldDB" id="F4FYE5"/>
<dbReference type="PANTHER" id="PTHR22926">
    <property type="entry name" value="PHOSPHO-N-ACETYLMURAMOYL-PENTAPEPTIDE-TRANSFERASE"/>
    <property type="match status" value="1"/>
</dbReference>
<proteinExistence type="predicted"/>
<dbReference type="PANTHER" id="PTHR22926:SF3">
    <property type="entry name" value="UNDECAPRENYL-PHOSPHATE ALPHA-N-ACETYLGLUCOSAMINYL 1-PHOSPHATE TRANSFERASE"/>
    <property type="match status" value="1"/>
</dbReference>
<feature type="transmembrane region" description="Helical" evidence="7">
    <location>
        <begin position="158"/>
        <end position="178"/>
    </location>
</feature>
<dbReference type="KEGG" id="mcn:Mcup_0155"/>
<dbReference type="EMBL" id="CP002656">
    <property type="protein sequence ID" value="AEB94264.1"/>
    <property type="molecule type" value="Genomic_DNA"/>
</dbReference>
<evidence type="ECO:0000256" key="7">
    <source>
        <dbReference type="SAM" id="Phobius"/>
    </source>
</evidence>
<dbReference type="GO" id="GO:0016780">
    <property type="term" value="F:phosphotransferase activity, for other substituted phosphate groups"/>
    <property type="evidence" value="ECO:0007669"/>
    <property type="project" value="InterPro"/>
</dbReference>
<evidence type="ECO:0000313" key="9">
    <source>
        <dbReference type="Proteomes" id="UP000007812"/>
    </source>
</evidence>
<comment type="subcellular location">
    <subcellularLocation>
        <location evidence="1">Cell membrane</location>
        <topology evidence="1">Multi-pass membrane protein</topology>
    </subcellularLocation>
</comment>